<evidence type="ECO:0000313" key="4">
    <source>
        <dbReference type="Proteomes" id="UP001597391"/>
    </source>
</evidence>
<dbReference type="InterPro" id="IPR011059">
    <property type="entry name" value="Metal-dep_hydrolase_composite"/>
</dbReference>
<proteinExistence type="predicted"/>
<dbReference type="InterPro" id="IPR050378">
    <property type="entry name" value="Metallo-dep_Hydrolases_sf"/>
</dbReference>
<dbReference type="Gene3D" id="3.20.20.140">
    <property type="entry name" value="Metal-dependent hydrolases"/>
    <property type="match status" value="2"/>
</dbReference>
<dbReference type="PANTHER" id="PTHR11647">
    <property type="entry name" value="HYDRANTOINASE/DIHYDROPYRIMIDINASE FAMILY MEMBER"/>
    <property type="match status" value="1"/>
</dbReference>
<name>A0ABW5XG23_9MICO</name>
<dbReference type="RefSeq" id="WP_377466567.1">
    <property type="nucleotide sequence ID" value="NZ_JBHUOP010000003.1"/>
</dbReference>
<organism evidence="3 4">
    <name type="scientific">Populibacterium corticicola</name>
    <dbReference type="NCBI Taxonomy" id="1812826"/>
    <lineage>
        <taxon>Bacteria</taxon>
        <taxon>Bacillati</taxon>
        <taxon>Actinomycetota</taxon>
        <taxon>Actinomycetes</taxon>
        <taxon>Micrococcales</taxon>
        <taxon>Jonesiaceae</taxon>
        <taxon>Populibacterium</taxon>
    </lineage>
</organism>
<dbReference type="SUPFAM" id="SSF51556">
    <property type="entry name" value="Metallo-dependent hydrolases"/>
    <property type="match status" value="1"/>
</dbReference>
<accession>A0ABW5XG23</accession>
<comment type="caution">
    <text evidence="3">The sequence shown here is derived from an EMBL/GenBank/DDBJ whole genome shotgun (WGS) entry which is preliminary data.</text>
</comment>
<dbReference type="EMBL" id="JBHUOP010000003">
    <property type="protein sequence ID" value="MFD2840694.1"/>
    <property type="molecule type" value="Genomic_DNA"/>
</dbReference>
<feature type="region of interest" description="Disordered" evidence="1">
    <location>
        <begin position="499"/>
        <end position="518"/>
    </location>
</feature>
<reference evidence="4" key="1">
    <citation type="journal article" date="2019" name="Int. J. Syst. Evol. Microbiol.">
        <title>The Global Catalogue of Microorganisms (GCM) 10K type strain sequencing project: providing services to taxonomists for standard genome sequencing and annotation.</title>
        <authorList>
            <consortium name="The Broad Institute Genomics Platform"/>
            <consortium name="The Broad Institute Genome Sequencing Center for Infectious Disease"/>
            <person name="Wu L."/>
            <person name="Ma J."/>
        </authorList>
    </citation>
    <scope>NUCLEOTIDE SEQUENCE [LARGE SCALE GENOMIC DNA]</scope>
    <source>
        <strain evidence="4">KCTC 33576</strain>
    </source>
</reference>
<evidence type="ECO:0000256" key="1">
    <source>
        <dbReference type="SAM" id="MobiDB-lite"/>
    </source>
</evidence>
<dbReference type="InterPro" id="IPR032466">
    <property type="entry name" value="Metal_Hydrolase"/>
</dbReference>
<protein>
    <submittedName>
        <fullName evidence="3">Amidohydrolase family protein</fullName>
    </submittedName>
</protein>
<keyword evidence="4" id="KW-1185">Reference proteome</keyword>
<dbReference type="SUPFAM" id="SSF51338">
    <property type="entry name" value="Composite domain of metallo-dependent hydrolases"/>
    <property type="match status" value="1"/>
</dbReference>
<sequence>MIIAGAYLPENPTDPVDIHVERDRITAITPHDASVLTGESTIDAHGLIAMPGLVDSHVHGEGALFEPRVQRAMLKQGVTSVVLGQDGVSFAPSPAGTGHCAAKWAENYFAAINGAAPSGFSRGSIADFLEIFDETTALNVGYLIPHGTVRYAVKGGGPGAATDAELAQMSALVREGLRDGACGISTGLEYTPAKFSDTRELTELLQIVADHGLPHVSHMRGYESAAVTALEELRSLAVATGIHTHVSHLHGPHREITEALDAFGTAGLGITYDTYPYLRGCTILSMLALPSWLPVADVDAMLAALGDPEQIARLHREHLDALDELWPRVTLAAVPGELSWTEGLSLPEAATRLGLSPADCLIELLRASRLRASAVFAQPPTNSPESVRQFALDERHVAGSDAIYQGGSPHPRGWGTFANYLRTYVIDGQNWTLADAAQHLARRSAELFRFTSHGHLGVGKIADIALLDLDQVRDTATYEDPQSEATGIDTVIVRGTPVLRDGELTGATPGRPLRPEPR</sequence>
<evidence type="ECO:0000313" key="3">
    <source>
        <dbReference type="EMBL" id="MFD2840694.1"/>
    </source>
</evidence>
<evidence type="ECO:0000259" key="2">
    <source>
        <dbReference type="Pfam" id="PF07969"/>
    </source>
</evidence>
<feature type="domain" description="Amidohydrolase 3" evidence="2">
    <location>
        <begin position="41"/>
        <end position="498"/>
    </location>
</feature>
<dbReference type="PANTHER" id="PTHR11647:SF1">
    <property type="entry name" value="COLLAPSIN RESPONSE MEDIATOR PROTEIN"/>
    <property type="match status" value="1"/>
</dbReference>
<gene>
    <name evidence="3" type="ORF">ACFSYH_08935</name>
</gene>
<dbReference type="InterPro" id="IPR013108">
    <property type="entry name" value="Amidohydro_3"/>
</dbReference>
<dbReference type="Pfam" id="PF07969">
    <property type="entry name" value="Amidohydro_3"/>
    <property type="match status" value="1"/>
</dbReference>
<dbReference type="Proteomes" id="UP001597391">
    <property type="component" value="Unassembled WGS sequence"/>
</dbReference>